<organism evidence="1 2">
    <name type="scientific">Elsinoe ampelina</name>
    <dbReference type="NCBI Taxonomy" id="302913"/>
    <lineage>
        <taxon>Eukaryota</taxon>
        <taxon>Fungi</taxon>
        <taxon>Dikarya</taxon>
        <taxon>Ascomycota</taxon>
        <taxon>Pezizomycotina</taxon>
        <taxon>Dothideomycetes</taxon>
        <taxon>Dothideomycetidae</taxon>
        <taxon>Myriangiales</taxon>
        <taxon>Elsinoaceae</taxon>
        <taxon>Elsinoe</taxon>
    </lineage>
</organism>
<keyword evidence="2" id="KW-1185">Reference proteome</keyword>
<name>A0A6A6FZ93_9PEZI</name>
<dbReference type="Proteomes" id="UP000799538">
    <property type="component" value="Unassembled WGS sequence"/>
</dbReference>
<dbReference type="AlphaFoldDB" id="A0A6A6FZ93"/>
<dbReference type="EMBL" id="ML992537">
    <property type="protein sequence ID" value="KAF2218568.1"/>
    <property type="molecule type" value="Genomic_DNA"/>
</dbReference>
<evidence type="ECO:0000313" key="1">
    <source>
        <dbReference type="EMBL" id="KAF2218568.1"/>
    </source>
</evidence>
<protein>
    <submittedName>
        <fullName evidence="1">Uncharacterized protein</fullName>
    </submittedName>
</protein>
<sequence length="151" mass="17006">MLLLSRLYASFKAAWWVNEHTCRAHHQEPRLKSNAWCAEKLVTEVWDVMPWRWLSFASESGNASISSLGRVHVRRASFHCIRLPSVATSKGIQSQRLALIDLGIRPCGCPRVYVHGGCNLGGCMRLRPKVVQGFSGHTTYREGDMDASHDE</sequence>
<accession>A0A6A6FZ93</accession>
<reference evidence="2" key="1">
    <citation type="journal article" date="2020" name="Stud. Mycol.">
        <title>101 Dothideomycetes genomes: A test case for predicting lifestyles and emergence of pathogens.</title>
        <authorList>
            <person name="Haridas S."/>
            <person name="Albert R."/>
            <person name="Binder M."/>
            <person name="Bloem J."/>
            <person name="LaButti K."/>
            <person name="Salamov A."/>
            <person name="Andreopoulos B."/>
            <person name="Baker S."/>
            <person name="Barry K."/>
            <person name="Bills G."/>
            <person name="Bluhm B."/>
            <person name="Cannon C."/>
            <person name="Castanera R."/>
            <person name="Culley D."/>
            <person name="Daum C."/>
            <person name="Ezra D."/>
            <person name="Gonzalez J."/>
            <person name="Henrissat B."/>
            <person name="Kuo A."/>
            <person name="Liang C."/>
            <person name="Lipzen A."/>
            <person name="Lutzoni F."/>
            <person name="Magnuson J."/>
            <person name="Mondo S."/>
            <person name="Nolan M."/>
            <person name="Ohm R."/>
            <person name="Pangilinan J."/>
            <person name="Park H.-J."/>
            <person name="Ramirez L."/>
            <person name="Alfaro M."/>
            <person name="Sun H."/>
            <person name="Tritt A."/>
            <person name="Yoshinaga Y."/>
            <person name="Zwiers L.-H."/>
            <person name="Turgeon B."/>
            <person name="Goodwin S."/>
            <person name="Spatafora J."/>
            <person name="Crous P."/>
            <person name="Grigoriev I."/>
        </authorList>
    </citation>
    <scope>NUCLEOTIDE SEQUENCE [LARGE SCALE GENOMIC DNA]</scope>
    <source>
        <strain evidence="2">CECT 20119</strain>
    </source>
</reference>
<proteinExistence type="predicted"/>
<gene>
    <name evidence="1" type="ORF">BDZ85DRAFT_80888</name>
</gene>
<evidence type="ECO:0000313" key="2">
    <source>
        <dbReference type="Proteomes" id="UP000799538"/>
    </source>
</evidence>